<gene>
    <name evidence="1" type="ORF">BC94_0479</name>
</gene>
<dbReference type="NCBIfam" id="TIGR04313">
    <property type="entry name" value="aro_clust_Mycop"/>
    <property type="match status" value="1"/>
</dbReference>
<dbReference type="EMBL" id="CP007590">
    <property type="protein sequence ID" value="AMW25755.1"/>
    <property type="molecule type" value="Genomic_DNA"/>
</dbReference>
<dbReference type="AlphaFoldDB" id="A0A8D4D1Q6"/>
<sequence>MLMIKNKKYFTFIIPSILPLATLSSVSCNNKQEKTKVSLTKNDNQSKSWDVFLKYDYVQSILNKAYGNNTELREKYINEQRNISPKYLEDVKSYLAYKNNIVGSFRSDDSFGSGEAYPINVLDSKLDEAYKKNWLWFLFNINRFVFVLYGVSDQFKAVHEKANIDAQKSSVDLGAFHKPKTNDVAKFVFGKKDAESNEENVYLLLKDGNILQVDLTKDKNDPSKPANVSVFTYTYFYPSVLNNDTEIKNFDLYKYVKAELIYENNNSSTFKTLFNEEFGGDPLRATLIDVDLSNNKN</sequence>
<accession>A0A8D4D1Q6</accession>
<dbReference type="PROSITE" id="PS51257">
    <property type="entry name" value="PROKAR_LIPOPROTEIN"/>
    <property type="match status" value="1"/>
</dbReference>
<evidence type="ECO:0000313" key="1">
    <source>
        <dbReference type="EMBL" id="AMW25755.1"/>
    </source>
</evidence>
<evidence type="ECO:0008006" key="3">
    <source>
        <dbReference type="Google" id="ProtNLM"/>
    </source>
</evidence>
<proteinExistence type="predicted"/>
<protein>
    <recommendedName>
        <fullName evidence="3">Lipoprotein</fullName>
    </recommendedName>
</protein>
<dbReference type="Proteomes" id="UP000076372">
    <property type="component" value="Chromosome"/>
</dbReference>
<reference evidence="1 2" key="1">
    <citation type="submission" date="2014-04" db="EMBL/GenBank/DDBJ databases">
        <title>Complete genome sequence of Mycoplasma bovis attenuated strain P150.</title>
        <authorList>
            <person name="Qi J."/>
            <person name="Guo A."/>
        </authorList>
    </citation>
    <scope>NUCLEOTIDE SEQUENCE [LARGE SCALE GENOMIC DNA]</scope>
    <source>
        <strain evidence="1 2">HB0801-P150</strain>
    </source>
</reference>
<evidence type="ECO:0000313" key="2">
    <source>
        <dbReference type="Proteomes" id="UP000076372"/>
    </source>
</evidence>
<dbReference type="InterPro" id="IPR027593">
    <property type="entry name" value="Aro_clust"/>
</dbReference>
<name>A0A8D4D1Q6_MYCBV</name>
<organism evidence="1 2">
    <name type="scientific">Mycoplasmopsis bovis</name>
    <name type="common">Mycoplasma bovis</name>
    <dbReference type="NCBI Taxonomy" id="28903"/>
    <lineage>
        <taxon>Bacteria</taxon>
        <taxon>Bacillati</taxon>
        <taxon>Mycoplasmatota</taxon>
        <taxon>Mycoplasmoidales</taxon>
        <taxon>Metamycoplasmataceae</taxon>
        <taxon>Mycoplasmopsis</taxon>
    </lineage>
</organism>